<keyword evidence="1" id="KW-0472">Membrane</keyword>
<keyword evidence="3" id="KW-0645">Protease</keyword>
<feature type="transmembrane region" description="Helical" evidence="1">
    <location>
        <begin position="132"/>
        <end position="151"/>
    </location>
</feature>
<evidence type="ECO:0000313" key="4">
    <source>
        <dbReference type="Proteomes" id="UP000677126"/>
    </source>
</evidence>
<keyword evidence="1" id="KW-0812">Transmembrane</keyword>
<sequence length="263" mass="28448">MNGRLVQSLGVYVLWIVITLLGATWLLGGEEAALEELVKNGIGWQFVGASALLLGAIVVFGWRDLKFGAPHALVKVMSVPVLLLLVIASLTVVTGLPDRTTTSYVLFNTFLVGFSEEVMFRGVLFRALLENLRIWPAIIVTSVLFGAVHSLNGFNTGDWSGALLQSVAAAMSGMIFIAIVVRTGSIWPAIIYHWLWDGVLFLMGVASALDEEHAAASEVAVSGLGAVVFPLMIALPNFLWALWLLRKVRDASYREEEGASFTG</sequence>
<feature type="domain" description="CAAX prenyl protease 2/Lysostaphin resistance protein A-like" evidence="2">
    <location>
        <begin position="102"/>
        <end position="198"/>
    </location>
</feature>
<feature type="transmembrane region" description="Helical" evidence="1">
    <location>
        <begin position="102"/>
        <end position="120"/>
    </location>
</feature>
<organism evidence="3 4">
    <name type="scientific">Novosphingobium decolorationis</name>
    <dbReference type="NCBI Taxonomy" id="2698673"/>
    <lineage>
        <taxon>Bacteria</taxon>
        <taxon>Pseudomonadati</taxon>
        <taxon>Pseudomonadota</taxon>
        <taxon>Alphaproteobacteria</taxon>
        <taxon>Sphingomonadales</taxon>
        <taxon>Sphingomonadaceae</taxon>
        <taxon>Novosphingobium</taxon>
    </lineage>
</organism>
<dbReference type="GO" id="GO:0008237">
    <property type="term" value="F:metallopeptidase activity"/>
    <property type="evidence" value="ECO:0007669"/>
    <property type="project" value="UniProtKB-KW"/>
</dbReference>
<feature type="transmembrane region" description="Helical" evidence="1">
    <location>
        <begin position="9"/>
        <end position="27"/>
    </location>
</feature>
<keyword evidence="4" id="KW-1185">Reference proteome</keyword>
<dbReference type="InterPro" id="IPR003675">
    <property type="entry name" value="Rce1/LyrA-like_dom"/>
</dbReference>
<dbReference type="Pfam" id="PF02517">
    <property type="entry name" value="Rce1-like"/>
    <property type="match status" value="1"/>
</dbReference>
<evidence type="ECO:0000313" key="3">
    <source>
        <dbReference type="EMBL" id="QVM85736.1"/>
    </source>
</evidence>
<dbReference type="RefSeq" id="WP_213501253.1">
    <property type="nucleotide sequence ID" value="NZ_CP054856.1"/>
</dbReference>
<evidence type="ECO:0000256" key="1">
    <source>
        <dbReference type="SAM" id="Phobius"/>
    </source>
</evidence>
<evidence type="ECO:0000259" key="2">
    <source>
        <dbReference type="Pfam" id="PF02517"/>
    </source>
</evidence>
<accession>A0ABX8EC50</accession>
<protein>
    <submittedName>
        <fullName evidence="3">CPBP family intramembrane metalloprotease</fullName>
    </submittedName>
</protein>
<feature type="transmembrane region" description="Helical" evidence="1">
    <location>
        <begin position="74"/>
        <end position="96"/>
    </location>
</feature>
<name>A0ABX8EC50_9SPHN</name>
<feature type="transmembrane region" description="Helical" evidence="1">
    <location>
        <begin position="190"/>
        <end position="209"/>
    </location>
</feature>
<dbReference type="InterPro" id="IPR052710">
    <property type="entry name" value="CAAX_protease"/>
</dbReference>
<dbReference type="PANTHER" id="PTHR36435:SF1">
    <property type="entry name" value="CAAX AMINO TERMINAL PROTEASE FAMILY PROTEIN"/>
    <property type="match status" value="1"/>
</dbReference>
<feature type="transmembrane region" description="Helical" evidence="1">
    <location>
        <begin position="163"/>
        <end position="181"/>
    </location>
</feature>
<reference evidence="3 4" key="1">
    <citation type="journal article" date="2021" name="Int. J. Syst. Evol. Microbiol.">
        <title>Novosphingobium decolorationis sp. nov., an aniline blue-decolourizing bacterium isolated from East Pacific sediment.</title>
        <authorList>
            <person name="Chen X."/>
            <person name="Dong B."/>
            <person name="Chen T."/>
            <person name="Ren N."/>
            <person name="Wang J."/>
            <person name="Xu Y."/>
            <person name="Yang J."/>
            <person name="Zhu S."/>
            <person name="Chen J."/>
        </authorList>
    </citation>
    <scope>NUCLEOTIDE SEQUENCE [LARGE SCALE GENOMIC DNA]</scope>
    <source>
        <strain evidence="3 4">502str22</strain>
    </source>
</reference>
<feature type="transmembrane region" description="Helical" evidence="1">
    <location>
        <begin position="42"/>
        <end position="62"/>
    </location>
</feature>
<dbReference type="EMBL" id="CP054856">
    <property type="protein sequence ID" value="QVM85736.1"/>
    <property type="molecule type" value="Genomic_DNA"/>
</dbReference>
<keyword evidence="3" id="KW-0378">Hydrolase</keyword>
<keyword evidence="1" id="KW-1133">Transmembrane helix</keyword>
<dbReference type="PANTHER" id="PTHR36435">
    <property type="entry name" value="SLR1288 PROTEIN"/>
    <property type="match status" value="1"/>
</dbReference>
<keyword evidence="3" id="KW-0482">Metalloprotease</keyword>
<gene>
    <name evidence="3" type="ORF">HT578_20335</name>
</gene>
<proteinExistence type="predicted"/>
<dbReference type="Proteomes" id="UP000677126">
    <property type="component" value="Chromosome"/>
</dbReference>
<feature type="transmembrane region" description="Helical" evidence="1">
    <location>
        <begin position="221"/>
        <end position="245"/>
    </location>
</feature>